<name>A0AC61RGL5_9BACT</name>
<dbReference type="EMBL" id="SRYB01000012">
    <property type="protein sequence ID" value="TGY78630.1"/>
    <property type="molecule type" value="Genomic_DNA"/>
</dbReference>
<accession>A0AC61RGL5</accession>
<sequence length="543" mass="62119">MKQIYISLIALIVLTFFPGCTPPEVKDRLAVADAVMQASPDSALSILQEIDAGRLREDCDKALYGLLYTQALEKNYMNPDNDSLISKSLDYYRLRDDVERLVKAYYYHGAVKFNSGNYSMSVISFMKAMELAEESGDYFWAGMSARGVSDVYTETFYSKEEVAYAEKEYEYFRKSGVQPYLNFSLLDLERAYHNSGNYQRACEIVDSVADIALAARDSILYKNSQKSAATAYFGSDKPQQALKHYRILCENGWSDYRDSAFMVVAYSQIGNVGMAREMLNQLSCVDSIIYYYAAYNVLKAEGEIEKALDNLEKEKYLLNRNFRDNKDNGLIMSVTDYYTLTNSNAEKDLELSNRLFYMSLIVGMMLVLMISSGAYLIYSRQKKKIEEKVSFAVQLQEMLDQRDGDSIAKITILKDLMDSKFTLLDKLCGLINESSDNAKRGLTERLSSLISELSISGDKISELEKQVDLIHDNLMTDFRNDLPDLKDADYCLFLFSVLNLSSVAITLLLKESKVNAIYDRRRRLKDKLKRLDDDKKERYLSFL</sequence>
<comment type="caution">
    <text evidence="1">The sequence shown here is derived from an EMBL/GenBank/DDBJ whole genome shotgun (WGS) entry which is preliminary data.</text>
</comment>
<protein>
    <submittedName>
        <fullName evidence="1">Uncharacterized protein</fullName>
    </submittedName>
</protein>
<dbReference type="Proteomes" id="UP000306319">
    <property type="component" value="Unassembled WGS sequence"/>
</dbReference>
<proteinExistence type="predicted"/>
<keyword evidence="2" id="KW-1185">Reference proteome</keyword>
<evidence type="ECO:0000313" key="1">
    <source>
        <dbReference type="EMBL" id="TGY78630.1"/>
    </source>
</evidence>
<reference evidence="1" key="1">
    <citation type="submission" date="2019-04" db="EMBL/GenBank/DDBJ databases">
        <title>Microbes associate with the intestines of laboratory mice.</title>
        <authorList>
            <person name="Navarre W."/>
            <person name="Wong E."/>
            <person name="Huang K."/>
            <person name="Tropini C."/>
            <person name="Ng K."/>
            <person name="Yu B."/>
        </authorList>
    </citation>
    <scope>NUCLEOTIDE SEQUENCE</scope>
    <source>
        <strain evidence="1">NM04_E33</strain>
    </source>
</reference>
<evidence type="ECO:0000313" key="2">
    <source>
        <dbReference type="Proteomes" id="UP000306319"/>
    </source>
</evidence>
<gene>
    <name evidence="1" type="ORF">E5331_09945</name>
</gene>
<organism evidence="1 2">
    <name type="scientific">Lepagella muris</name>
    <dbReference type="NCBI Taxonomy" id="3032870"/>
    <lineage>
        <taxon>Bacteria</taxon>
        <taxon>Pseudomonadati</taxon>
        <taxon>Bacteroidota</taxon>
        <taxon>Bacteroidia</taxon>
        <taxon>Bacteroidales</taxon>
        <taxon>Muribaculaceae</taxon>
        <taxon>Lepagella</taxon>
    </lineage>
</organism>